<keyword evidence="2" id="KW-0274">FAD</keyword>
<proteinExistence type="predicted"/>
<dbReference type="GO" id="GO:0071949">
    <property type="term" value="F:FAD binding"/>
    <property type="evidence" value="ECO:0007669"/>
    <property type="project" value="InterPro"/>
</dbReference>
<dbReference type="SUPFAM" id="SSF51905">
    <property type="entry name" value="FAD/NAD(P)-binding domain"/>
    <property type="match status" value="1"/>
</dbReference>
<sequence length="397" mass="44033">MEEVVVIGAGPVGLFTALLIAKQGIKVTVYEKDAGLSPLPRALAYFPPVLEEFGKAGILDEVKEAGHPNSTGVDWRNADQQILAGLCPPTGVIGAIQLGQPEVAAIIRRHLEATGCGKVIFNHSFTQAEETGRILTVTLKHGREEVERRCRFLVGADGGQSSVRRFLGLKLDGTTWDEQVIAVNMKYDLDKYGWKSANFVVDPEYWAVVAKYQRGNFWRVATSSTKPGHGQEISDELLIEKVKETCRRVLPGNTDEIEFLQVSPYSIHQRCVDRFRVGSILLAGDAAHINNPTGGLGLTSGFLDAAHLGQAISKIMVHNADEESTLNDYADCRRDKFVNITNPTSIANLHRLKSTEPLHEEERRNFFRRLNDPEDMAFKKQLGTSEFRLSSTSQQQY</sequence>
<keyword evidence="1" id="KW-0285">Flavoprotein</keyword>
<evidence type="ECO:0000313" key="6">
    <source>
        <dbReference type="EMBL" id="PSK38022.1"/>
    </source>
</evidence>
<evidence type="ECO:0000256" key="4">
    <source>
        <dbReference type="ARBA" id="ARBA00023027"/>
    </source>
</evidence>
<dbReference type="PANTHER" id="PTHR43476:SF4">
    <property type="entry name" value="BLR0106 PROTEIN"/>
    <property type="match status" value="1"/>
</dbReference>
<dbReference type="Gene3D" id="3.50.50.60">
    <property type="entry name" value="FAD/NAD(P)-binding domain"/>
    <property type="match status" value="1"/>
</dbReference>
<dbReference type="InterPro" id="IPR050631">
    <property type="entry name" value="PheA/TfdB_FAD_monoxygenase"/>
</dbReference>
<dbReference type="InterPro" id="IPR036188">
    <property type="entry name" value="FAD/NAD-bd_sf"/>
</dbReference>
<evidence type="ECO:0000313" key="7">
    <source>
        <dbReference type="Proteomes" id="UP000243723"/>
    </source>
</evidence>
<reference evidence="6 7" key="1">
    <citation type="submission" date="2017-05" db="EMBL/GenBank/DDBJ databases">
        <title>Draft genome sequence of Elsinoe australis.</title>
        <authorList>
            <person name="Cheng Q."/>
        </authorList>
    </citation>
    <scope>NUCLEOTIDE SEQUENCE [LARGE SCALE GENOMIC DNA]</scope>
    <source>
        <strain evidence="6 7">NL1</strain>
    </source>
</reference>
<dbReference type="Proteomes" id="UP000243723">
    <property type="component" value="Unassembled WGS sequence"/>
</dbReference>
<evidence type="ECO:0000256" key="2">
    <source>
        <dbReference type="ARBA" id="ARBA00022827"/>
    </source>
</evidence>
<dbReference type="InterPro" id="IPR002938">
    <property type="entry name" value="FAD-bd"/>
</dbReference>
<gene>
    <name evidence="6" type="ORF">B9Z65_1213</name>
</gene>
<dbReference type="AlphaFoldDB" id="A0A2P7YPY6"/>
<dbReference type="STRING" id="40998.A0A2P7YPY6"/>
<keyword evidence="3" id="KW-0560">Oxidoreductase</keyword>
<keyword evidence="7" id="KW-1185">Reference proteome</keyword>
<keyword evidence="4" id="KW-0520">NAD</keyword>
<name>A0A2P7YPY6_9PEZI</name>
<dbReference type="GO" id="GO:0004497">
    <property type="term" value="F:monooxygenase activity"/>
    <property type="evidence" value="ECO:0007669"/>
    <property type="project" value="UniProtKB-KW"/>
</dbReference>
<evidence type="ECO:0000256" key="3">
    <source>
        <dbReference type="ARBA" id="ARBA00023002"/>
    </source>
</evidence>
<evidence type="ECO:0000256" key="1">
    <source>
        <dbReference type="ARBA" id="ARBA00022630"/>
    </source>
</evidence>
<dbReference type="PRINTS" id="PR00420">
    <property type="entry name" value="RNGMNOXGNASE"/>
</dbReference>
<comment type="caution">
    <text evidence="6">The sequence shown here is derived from an EMBL/GenBank/DDBJ whole genome shotgun (WGS) entry which is preliminary data.</text>
</comment>
<dbReference type="EMBL" id="NHZQ01000404">
    <property type="protein sequence ID" value="PSK38022.1"/>
    <property type="molecule type" value="Genomic_DNA"/>
</dbReference>
<feature type="domain" description="FAD-binding" evidence="5">
    <location>
        <begin position="3"/>
        <end position="334"/>
    </location>
</feature>
<evidence type="ECO:0000259" key="5">
    <source>
        <dbReference type="Pfam" id="PF01494"/>
    </source>
</evidence>
<keyword evidence="6" id="KW-0830">Ubiquinone</keyword>
<accession>A0A2P7YPY6</accession>
<dbReference type="OrthoDB" id="2096480at2759"/>
<keyword evidence="6" id="KW-0503">Monooxygenase</keyword>
<dbReference type="Pfam" id="PF01494">
    <property type="entry name" value="FAD_binding_3"/>
    <property type="match status" value="1"/>
</dbReference>
<dbReference type="PANTHER" id="PTHR43476">
    <property type="entry name" value="3-(3-HYDROXY-PHENYL)PROPIONATE/3-HYDROXYCINNAMIC ACID HYDROXYLASE"/>
    <property type="match status" value="1"/>
</dbReference>
<organism evidence="6 7">
    <name type="scientific">Elsinoe australis</name>
    <dbReference type="NCBI Taxonomy" id="40998"/>
    <lineage>
        <taxon>Eukaryota</taxon>
        <taxon>Fungi</taxon>
        <taxon>Dikarya</taxon>
        <taxon>Ascomycota</taxon>
        <taxon>Pezizomycotina</taxon>
        <taxon>Dothideomycetes</taxon>
        <taxon>Dothideomycetidae</taxon>
        <taxon>Myriangiales</taxon>
        <taxon>Elsinoaceae</taxon>
        <taxon>Elsinoe</taxon>
    </lineage>
</organism>
<protein>
    <submittedName>
        <fullName evidence="6">Ubiquinone biosynthesis monooxygenase COQ6</fullName>
    </submittedName>
</protein>
<dbReference type="Gene3D" id="3.30.9.10">
    <property type="entry name" value="D-Amino Acid Oxidase, subunit A, domain 2"/>
    <property type="match status" value="1"/>
</dbReference>